<evidence type="ECO:0000313" key="9">
    <source>
        <dbReference type="Proteomes" id="UP001592528"/>
    </source>
</evidence>
<dbReference type="InterPro" id="IPR017595">
    <property type="entry name" value="OHCU_decarboxylase-2"/>
</dbReference>
<evidence type="ECO:0000256" key="6">
    <source>
        <dbReference type="ARBA" id="ARBA00023239"/>
    </source>
</evidence>
<evidence type="ECO:0000256" key="1">
    <source>
        <dbReference type="ARBA" id="ARBA00001163"/>
    </source>
</evidence>
<dbReference type="EMBL" id="JBHEZZ010000011">
    <property type="protein sequence ID" value="MFC1403686.1"/>
    <property type="molecule type" value="Genomic_DNA"/>
</dbReference>
<dbReference type="InterPro" id="IPR018020">
    <property type="entry name" value="OHCU_decarboxylase"/>
</dbReference>
<comment type="catalytic activity">
    <reaction evidence="1">
        <text>5-hydroxy-2-oxo-4-ureido-2,5-dihydro-1H-imidazole-5-carboxylate + H(+) = (S)-allantoin + CO2</text>
        <dbReference type="Rhea" id="RHEA:26301"/>
        <dbReference type="ChEBI" id="CHEBI:15378"/>
        <dbReference type="ChEBI" id="CHEBI:15678"/>
        <dbReference type="ChEBI" id="CHEBI:16526"/>
        <dbReference type="ChEBI" id="CHEBI:58639"/>
        <dbReference type="EC" id="4.1.1.97"/>
    </reaction>
</comment>
<accession>A0ABV6UQL7</accession>
<evidence type="ECO:0000259" key="7">
    <source>
        <dbReference type="Pfam" id="PF09349"/>
    </source>
</evidence>
<dbReference type="NCBIfam" id="NF010372">
    <property type="entry name" value="PRK13798.1"/>
    <property type="match status" value="1"/>
</dbReference>
<dbReference type="InterPro" id="IPR036778">
    <property type="entry name" value="OHCU_decarboxylase_sf"/>
</dbReference>
<dbReference type="SUPFAM" id="SSF158694">
    <property type="entry name" value="UraD-Like"/>
    <property type="match status" value="1"/>
</dbReference>
<evidence type="ECO:0000256" key="5">
    <source>
        <dbReference type="ARBA" id="ARBA00022793"/>
    </source>
</evidence>
<dbReference type="NCBIfam" id="TIGR03180">
    <property type="entry name" value="UraD_2"/>
    <property type="match status" value="1"/>
</dbReference>
<evidence type="ECO:0000256" key="4">
    <source>
        <dbReference type="ARBA" id="ARBA00022631"/>
    </source>
</evidence>
<evidence type="ECO:0000256" key="3">
    <source>
        <dbReference type="ARBA" id="ARBA00012257"/>
    </source>
</evidence>
<evidence type="ECO:0000256" key="2">
    <source>
        <dbReference type="ARBA" id="ARBA00004754"/>
    </source>
</evidence>
<evidence type="ECO:0000313" key="8">
    <source>
        <dbReference type="EMBL" id="MFC1403686.1"/>
    </source>
</evidence>
<comment type="pathway">
    <text evidence="2">Purine metabolism; urate degradation; (S)-allantoin from urate: step 3/3.</text>
</comment>
<reference evidence="8 9" key="1">
    <citation type="submission" date="2024-09" db="EMBL/GenBank/DDBJ databases">
        <authorList>
            <person name="Lee S.D."/>
        </authorList>
    </citation>
    <scope>NUCLEOTIDE SEQUENCE [LARGE SCALE GENOMIC DNA]</scope>
    <source>
        <strain evidence="8 9">N1-5</strain>
    </source>
</reference>
<dbReference type="RefSeq" id="WP_051724721.1">
    <property type="nucleotide sequence ID" value="NZ_JBHEZZ010000011.1"/>
</dbReference>
<dbReference type="GO" id="GO:0051997">
    <property type="term" value="F:2-oxo-4-hydroxy-4-carboxy-5-ureidoimidazoline decarboxylase activity"/>
    <property type="evidence" value="ECO:0007669"/>
    <property type="project" value="UniProtKB-EC"/>
</dbReference>
<dbReference type="Proteomes" id="UP001592528">
    <property type="component" value="Unassembled WGS sequence"/>
</dbReference>
<proteinExistence type="predicted"/>
<comment type="caution">
    <text evidence="8">The sequence shown here is derived from an EMBL/GenBank/DDBJ whole genome shotgun (WGS) entry which is preliminary data.</text>
</comment>
<dbReference type="EC" id="4.1.1.97" evidence="3"/>
<keyword evidence="9" id="KW-1185">Reference proteome</keyword>
<organism evidence="8 9">
    <name type="scientific">Streptacidiphilus cavernicola</name>
    <dbReference type="NCBI Taxonomy" id="3342716"/>
    <lineage>
        <taxon>Bacteria</taxon>
        <taxon>Bacillati</taxon>
        <taxon>Actinomycetota</taxon>
        <taxon>Actinomycetes</taxon>
        <taxon>Kitasatosporales</taxon>
        <taxon>Streptomycetaceae</taxon>
        <taxon>Streptacidiphilus</taxon>
    </lineage>
</organism>
<gene>
    <name evidence="8" type="primary">uraD</name>
    <name evidence="8" type="ORF">ACEZDJ_20560</name>
</gene>
<keyword evidence="6 8" id="KW-0456">Lyase</keyword>
<dbReference type="Gene3D" id="1.10.3330.10">
    <property type="entry name" value="Oxo-4-hydroxy-4-carboxy-5-ureidoimidazoline decarboxylase"/>
    <property type="match status" value="1"/>
</dbReference>
<protein>
    <recommendedName>
        <fullName evidence="3">2-oxo-4-hydroxy-4-carboxy-5-ureidoimidazoline decarboxylase</fullName>
        <ecNumber evidence="3">4.1.1.97</ecNumber>
    </recommendedName>
</protein>
<dbReference type="PANTHER" id="PTHR43466">
    <property type="entry name" value="2-OXO-4-HYDROXY-4-CARBOXY-5-UREIDOIMIDAZOLINE DECARBOXYLASE-RELATED"/>
    <property type="match status" value="1"/>
</dbReference>
<sequence>MALSTSALSRLEAGLDEICTSPTWAKLVRAAGPWADPEAVHAANAAAMAGLSAADLSDAMAGHARIGQPKAGDATSEREQSGVQGAERALLDELAQANADYEAKFGHVFLICATGRTAGTMLGALRERYGNDAATERETVRGELRKINDIRIDRLLTED</sequence>
<dbReference type="Pfam" id="PF09349">
    <property type="entry name" value="OHCU_decarbox"/>
    <property type="match status" value="1"/>
</dbReference>
<keyword evidence="5" id="KW-0210">Decarboxylase</keyword>
<keyword evidence="4" id="KW-0659">Purine metabolism</keyword>
<name>A0ABV6UQL7_9ACTN</name>
<feature type="domain" description="Oxo-4-hydroxy-4-carboxy-5-ureidoimidazoline decarboxylase" evidence="7">
    <location>
        <begin position="11"/>
        <end position="152"/>
    </location>
</feature>
<dbReference type="PANTHER" id="PTHR43466:SF1">
    <property type="entry name" value="2-OXO-4-HYDROXY-4-CARBOXY-5-UREIDOIMIDAZOLINE DECARBOXYLASE-RELATED"/>
    <property type="match status" value="1"/>
</dbReference>